<feature type="signal peptide" evidence="1">
    <location>
        <begin position="1"/>
        <end position="21"/>
    </location>
</feature>
<feature type="chain" id="PRO_5043833731" evidence="1">
    <location>
        <begin position="22"/>
        <end position="101"/>
    </location>
</feature>
<comment type="caution">
    <text evidence="2">The sequence shown here is derived from an EMBL/GenBank/DDBJ whole genome shotgun (WGS) entry which is preliminary data.</text>
</comment>
<proteinExistence type="predicted"/>
<dbReference type="Gene3D" id="2.10.80.20">
    <property type="match status" value="1"/>
</dbReference>
<evidence type="ECO:0000256" key="1">
    <source>
        <dbReference type="SAM" id="SignalP"/>
    </source>
</evidence>
<sequence length="101" mass="10970">MMKILLPIFVLLCSYCLEADAIVCLENACDNVICKQIDKLLCKEPKFIIRGGGSCGCCEICYSIAGPGEFCGFPILLGVPPPPILCRPDLQCKNGVCQKRT</sequence>
<keyword evidence="1" id="KW-0732">Signal</keyword>
<name>A0AAW1V3E5_9CUCU</name>
<evidence type="ECO:0000313" key="2">
    <source>
        <dbReference type="EMBL" id="KAK9889789.1"/>
    </source>
</evidence>
<dbReference type="Proteomes" id="UP001431783">
    <property type="component" value="Unassembled WGS sequence"/>
</dbReference>
<accession>A0AAW1V3E5</accession>
<keyword evidence="3" id="KW-1185">Reference proteome</keyword>
<dbReference type="InterPro" id="IPR053741">
    <property type="entry name" value="Ser_Fungal_Prot_Inhib_sf"/>
</dbReference>
<gene>
    <name evidence="2" type="ORF">WA026_007166</name>
</gene>
<protein>
    <submittedName>
        <fullName evidence="2">Uncharacterized protein</fullName>
    </submittedName>
</protein>
<organism evidence="2 3">
    <name type="scientific">Henosepilachna vigintioctopunctata</name>
    <dbReference type="NCBI Taxonomy" id="420089"/>
    <lineage>
        <taxon>Eukaryota</taxon>
        <taxon>Metazoa</taxon>
        <taxon>Ecdysozoa</taxon>
        <taxon>Arthropoda</taxon>
        <taxon>Hexapoda</taxon>
        <taxon>Insecta</taxon>
        <taxon>Pterygota</taxon>
        <taxon>Neoptera</taxon>
        <taxon>Endopterygota</taxon>
        <taxon>Coleoptera</taxon>
        <taxon>Polyphaga</taxon>
        <taxon>Cucujiformia</taxon>
        <taxon>Coccinelloidea</taxon>
        <taxon>Coccinellidae</taxon>
        <taxon>Epilachninae</taxon>
        <taxon>Epilachnini</taxon>
        <taxon>Henosepilachna</taxon>
    </lineage>
</organism>
<reference evidence="2 3" key="1">
    <citation type="submission" date="2023-03" db="EMBL/GenBank/DDBJ databases">
        <title>Genome insight into feeding habits of ladybird beetles.</title>
        <authorList>
            <person name="Li H.-S."/>
            <person name="Huang Y.-H."/>
            <person name="Pang H."/>
        </authorList>
    </citation>
    <scope>NUCLEOTIDE SEQUENCE [LARGE SCALE GENOMIC DNA]</scope>
    <source>
        <strain evidence="2">SYSU_2023b</strain>
        <tissue evidence="2">Whole body</tissue>
    </source>
</reference>
<dbReference type="AlphaFoldDB" id="A0AAW1V3E5"/>
<dbReference type="EMBL" id="JARQZJ010000123">
    <property type="protein sequence ID" value="KAK9889789.1"/>
    <property type="molecule type" value="Genomic_DNA"/>
</dbReference>
<evidence type="ECO:0000313" key="3">
    <source>
        <dbReference type="Proteomes" id="UP001431783"/>
    </source>
</evidence>